<evidence type="ECO:0000256" key="1">
    <source>
        <dbReference type="SAM" id="MobiDB-lite"/>
    </source>
</evidence>
<dbReference type="Proteomes" id="UP000887564">
    <property type="component" value="Unplaced"/>
</dbReference>
<sequence>LAFLSDSVKNSNETDSKLSGISSSSNSPDGKMKPIATLGSGQARRDIPEIYFFKNSLNQPLLTKSYVTTFPNYSISKNIPEAMTVNKVKISFTNSIK</sequence>
<accession>A0A914RWN0</accession>
<proteinExistence type="predicted"/>
<name>A0A914RWN0_PAREQ</name>
<dbReference type="AlphaFoldDB" id="A0A914RWN0"/>
<feature type="compositionally biased region" description="Low complexity" evidence="1">
    <location>
        <begin position="17"/>
        <end position="27"/>
    </location>
</feature>
<reference evidence="3" key="1">
    <citation type="submission" date="2022-11" db="UniProtKB">
        <authorList>
            <consortium name="WormBaseParasite"/>
        </authorList>
    </citation>
    <scope>IDENTIFICATION</scope>
</reference>
<keyword evidence="2" id="KW-1185">Reference proteome</keyword>
<protein>
    <submittedName>
        <fullName evidence="3">Uncharacterized protein</fullName>
    </submittedName>
</protein>
<dbReference type="WBParaSite" id="PEQ_0000642001-mRNA-1">
    <property type="protein sequence ID" value="PEQ_0000642001-mRNA-1"/>
    <property type="gene ID" value="PEQ_0000642001"/>
</dbReference>
<organism evidence="2 3">
    <name type="scientific">Parascaris equorum</name>
    <name type="common">Equine roundworm</name>
    <dbReference type="NCBI Taxonomy" id="6256"/>
    <lineage>
        <taxon>Eukaryota</taxon>
        <taxon>Metazoa</taxon>
        <taxon>Ecdysozoa</taxon>
        <taxon>Nematoda</taxon>
        <taxon>Chromadorea</taxon>
        <taxon>Rhabditida</taxon>
        <taxon>Spirurina</taxon>
        <taxon>Ascaridomorpha</taxon>
        <taxon>Ascaridoidea</taxon>
        <taxon>Ascarididae</taxon>
        <taxon>Parascaris</taxon>
    </lineage>
</organism>
<evidence type="ECO:0000313" key="3">
    <source>
        <dbReference type="WBParaSite" id="PEQ_0000642001-mRNA-1"/>
    </source>
</evidence>
<evidence type="ECO:0000313" key="2">
    <source>
        <dbReference type="Proteomes" id="UP000887564"/>
    </source>
</evidence>
<feature type="region of interest" description="Disordered" evidence="1">
    <location>
        <begin position="1"/>
        <end position="40"/>
    </location>
</feature>